<dbReference type="InterPro" id="IPR045161">
    <property type="entry name" value="Utp18"/>
</dbReference>
<dbReference type="PANTHER" id="PTHR18359">
    <property type="entry name" value="WD-REPEAT PROTEIN-RELATED"/>
    <property type="match status" value="1"/>
</dbReference>
<evidence type="ECO:0000313" key="10">
    <source>
        <dbReference type="Proteomes" id="UP001447188"/>
    </source>
</evidence>
<sequence length="583" mass="64043">MAKKSRSATTVLDRPVPGNSNTEGKTKIKKAPGQDKEDRTPIAPDADELELERLIFGDLSGFKESLKQSGYEGGFPAAGSEDELDVEKREEKESGPGEDLATLNDDELFYTDAGSGEVNPAHVLHEDSELVVDNSHAPVWVDSDDERLTISLASYSQRRKLRDTEVDDVVSGTEYSRRLRRQFERVYPIPDWAIPPKEEPERKRQRRDSDSGSESSGSEMDMDEDQVSAPPLSVLLQSNQGWSRTNDRKSGAKLRPEVLDIARLIDANKTGGSMSGINALSFHPSHPLLLSSGLDSTIRLHHIDGKVNPPATSLHLRRTPINTALFHPDGKRVFAAGRRRYFHIWDLESGSIEKVTRIYGHQEEQKSMENFKLSPDGKWMGILGSKGAVNILDAHTSQWVATAKVDGKVQDISWYHDGSGLTIANKGGELWEYNVSRRSFTGRWRDEGGFATTVIANGGSRWVAVGSQSGIVNIYSRKISFGTGVGAIGTAMDPKPVKTLEQLVTAISVLSFSPDYQILCIASRGKKDALRMVHLPSCTVYKNWPTSKTPLGKVTTVAWAGKDTGMVAVGNEAGSVRLFEIKG</sequence>
<feature type="compositionally biased region" description="Basic and acidic residues" evidence="8">
    <location>
        <begin position="86"/>
        <end position="95"/>
    </location>
</feature>
<keyword evidence="10" id="KW-1185">Reference proteome</keyword>
<keyword evidence="4" id="KW-0677">Repeat</keyword>
<dbReference type="SMART" id="SM00320">
    <property type="entry name" value="WD40"/>
    <property type="match status" value="6"/>
</dbReference>
<gene>
    <name evidence="9" type="primary">UTP18</name>
    <name evidence="9" type="ORF">Q9L58_000112</name>
</gene>
<accession>A0ABR3GXX6</accession>
<dbReference type="EMBL" id="JBBBZM010000001">
    <property type="protein sequence ID" value="KAL0640805.1"/>
    <property type="molecule type" value="Genomic_DNA"/>
</dbReference>
<feature type="region of interest" description="Disordered" evidence="8">
    <location>
        <begin position="67"/>
        <end position="102"/>
    </location>
</feature>
<dbReference type="InterPro" id="IPR036322">
    <property type="entry name" value="WD40_repeat_dom_sf"/>
</dbReference>
<protein>
    <submittedName>
        <fullName evidence="9">U3 snoRNP protein</fullName>
    </submittedName>
</protein>
<dbReference type="SUPFAM" id="SSF50978">
    <property type="entry name" value="WD40 repeat-like"/>
    <property type="match status" value="1"/>
</dbReference>
<evidence type="ECO:0000256" key="8">
    <source>
        <dbReference type="SAM" id="MobiDB-lite"/>
    </source>
</evidence>
<dbReference type="PROSITE" id="PS50082">
    <property type="entry name" value="WD_REPEATS_2"/>
    <property type="match status" value="1"/>
</dbReference>
<dbReference type="Pfam" id="PF00400">
    <property type="entry name" value="WD40"/>
    <property type="match status" value="1"/>
</dbReference>
<evidence type="ECO:0000256" key="7">
    <source>
        <dbReference type="PROSITE-ProRule" id="PRU00221"/>
    </source>
</evidence>
<keyword evidence="3 7" id="KW-0853">WD repeat</keyword>
<organism evidence="9 10">
    <name type="scientific">Discina gigas</name>
    <dbReference type="NCBI Taxonomy" id="1032678"/>
    <lineage>
        <taxon>Eukaryota</taxon>
        <taxon>Fungi</taxon>
        <taxon>Dikarya</taxon>
        <taxon>Ascomycota</taxon>
        <taxon>Pezizomycotina</taxon>
        <taxon>Pezizomycetes</taxon>
        <taxon>Pezizales</taxon>
        <taxon>Discinaceae</taxon>
        <taxon>Discina</taxon>
    </lineage>
</organism>
<proteinExistence type="inferred from homology"/>
<dbReference type="Gene3D" id="2.130.10.10">
    <property type="entry name" value="YVTN repeat-like/Quinoprotein amine dehydrogenase"/>
    <property type="match status" value="1"/>
</dbReference>
<keyword evidence="2" id="KW-0698">rRNA processing</keyword>
<dbReference type="PANTHER" id="PTHR18359:SF0">
    <property type="entry name" value="U3 SMALL NUCLEOLAR RNA-ASSOCIATED PROTEIN 18 HOMOLOG"/>
    <property type="match status" value="1"/>
</dbReference>
<name>A0ABR3GXX6_9PEZI</name>
<evidence type="ECO:0000256" key="1">
    <source>
        <dbReference type="ARBA" id="ARBA00004604"/>
    </source>
</evidence>
<dbReference type="InterPro" id="IPR015943">
    <property type="entry name" value="WD40/YVTN_repeat-like_dom_sf"/>
</dbReference>
<feature type="region of interest" description="Disordered" evidence="8">
    <location>
        <begin position="192"/>
        <end position="226"/>
    </location>
</feature>
<dbReference type="InterPro" id="IPR001680">
    <property type="entry name" value="WD40_rpt"/>
</dbReference>
<comment type="similarity">
    <text evidence="6">Belongs to the WD repeat UTP18 family.</text>
</comment>
<feature type="repeat" description="WD" evidence="7">
    <location>
        <begin position="314"/>
        <end position="355"/>
    </location>
</feature>
<evidence type="ECO:0000256" key="6">
    <source>
        <dbReference type="ARBA" id="ARBA00025767"/>
    </source>
</evidence>
<dbReference type="Proteomes" id="UP001447188">
    <property type="component" value="Unassembled WGS sequence"/>
</dbReference>
<evidence type="ECO:0000256" key="3">
    <source>
        <dbReference type="ARBA" id="ARBA00022574"/>
    </source>
</evidence>
<keyword evidence="5" id="KW-0539">Nucleus</keyword>
<reference evidence="9 10" key="1">
    <citation type="submission" date="2024-02" db="EMBL/GenBank/DDBJ databases">
        <title>Discinaceae phylogenomics.</title>
        <authorList>
            <person name="Dirks A.C."/>
            <person name="James T.Y."/>
        </authorList>
    </citation>
    <scope>NUCLEOTIDE SEQUENCE [LARGE SCALE GENOMIC DNA]</scope>
    <source>
        <strain evidence="9 10">ACD0624</strain>
    </source>
</reference>
<feature type="region of interest" description="Disordered" evidence="8">
    <location>
        <begin position="1"/>
        <end position="48"/>
    </location>
</feature>
<evidence type="ECO:0000256" key="4">
    <source>
        <dbReference type="ARBA" id="ARBA00022737"/>
    </source>
</evidence>
<evidence type="ECO:0000256" key="2">
    <source>
        <dbReference type="ARBA" id="ARBA00022552"/>
    </source>
</evidence>
<comment type="caution">
    <text evidence="9">The sequence shown here is derived from an EMBL/GenBank/DDBJ whole genome shotgun (WGS) entry which is preliminary data.</text>
</comment>
<comment type="subcellular location">
    <subcellularLocation>
        <location evidence="1">Nucleus</location>
        <location evidence="1">Nucleolus</location>
    </subcellularLocation>
</comment>
<evidence type="ECO:0000313" key="9">
    <source>
        <dbReference type="EMBL" id="KAL0640805.1"/>
    </source>
</evidence>
<feature type="compositionally biased region" description="Basic and acidic residues" evidence="8">
    <location>
        <begin position="196"/>
        <end position="210"/>
    </location>
</feature>
<evidence type="ECO:0000256" key="5">
    <source>
        <dbReference type="ARBA" id="ARBA00023242"/>
    </source>
</evidence>